<dbReference type="AlphaFoldDB" id="A0A4C1XNM9"/>
<keyword evidence="2" id="KW-1185">Reference proteome</keyword>
<protein>
    <submittedName>
        <fullName evidence="1">Uncharacterized protein</fullName>
    </submittedName>
</protein>
<evidence type="ECO:0000313" key="2">
    <source>
        <dbReference type="Proteomes" id="UP000299102"/>
    </source>
</evidence>
<proteinExistence type="predicted"/>
<evidence type="ECO:0000313" key="1">
    <source>
        <dbReference type="EMBL" id="GBP65536.1"/>
    </source>
</evidence>
<organism evidence="1 2">
    <name type="scientific">Eumeta variegata</name>
    <name type="common">Bagworm moth</name>
    <name type="synonym">Eumeta japonica</name>
    <dbReference type="NCBI Taxonomy" id="151549"/>
    <lineage>
        <taxon>Eukaryota</taxon>
        <taxon>Metazoa</taxon>
        <taxon>Ecdysozoa</taxon>
        <taxon>Arthropoda</taxon>
        <taxon>Hexapoda</taxon>
        <taxon>Insecta</taxon>
        <taxon>Pterygota</taxon>
        <taxon>Neoptera</taxon>
        <taxon>Endopterygota</taxon>
        <taxon>Lepidoptera</taxon>
        <taxon>Glossata</taxon>
        <taxon>Ditrysia</taxon>
        <taxon>Tineoidea</taxon>
        <taxon>Psychidae</taxon>
        <taxon>Oiketicinae</taxon>
        <taxon>Eumeta</taxon>
    </lineage>
</organism>
<dbReference type="Proteomes" id="UP000299102">
    <property type="component" value="Unassembled WGS sequence"/>
</dbReference>
<name>A0A4C1XNM9_EUMVA</name>
<sequence>MNSPAPHLAAGRLCLESLYNFSILAVTQAGRLHSTVAHDLVIVSPLSGRSSHTLMSSSLSPLENSFPITSSTSGFTRPLPLQLADFVSYVG</sequence>
<dbReference type="EMBL" id="BGZK01000931">
    <property type="protein sequence ID" value="GBP65536.1"/>
    <property type="molecule type" value="Genomic_DNA"/>
</dbReference>
<gene>
    <name evidence="1" type="ORF">EVAR_98157_1</name>
</gene>
<accession>A0A4C1XNM9</accession>
<comment type="caution">
    <text evidence="1">The sequence shown here is derived from an EMBL/GenBank/DDBJ whole genome shotgun (WGS) entry which is preliminary data.</text>
</comment>
<reference evidence="1 2" key="1">
    <citation type="journal article" date="2019" name="Commun. Biol.">
        <title>The bagworm genome reveals a unique fibroin gene that provides high tensile strength.</title>
        <authorList>
            <person name="Kono N."/>
            <person name="Nakamura H."/>
            <person name="Ohtoshi R."/>
            <person name="Tomita M."/>
            <person name="Numata K."/>
            <person name="Arakawa K."/>
        </authorList>
    </citation>
    <scope>NUCLEOTIDE SEQUENCE [LARGE SCALE GENOMIC DNA]</scope>
</reference>